<name>A0AAV5VVI4_9BILA</name>
<evidence type="ECO:0000256" key="1">
    <source>
        <dbReference type="SAM" id="Phobius"/>
    </source>
</evidence>
<keyword evidence="3" id="KW-1185">Reference proteome</keyword>
<accession>A0AAV5VVI4</accession>
<protein>
    <recommendedName>
        <fullName evidence="4">G protein-coupled receptor</fullName>
    </recommendedName>
</protein>
<keyword evidence="1" id="KW-0472">Membrane</keyword>
<feature type="transmembrane region" description="Helical" evidence="1">
    <location>
        <begin position="51"/>
        <end position="77"/>
    </location>
</feature>
<keyword evidence="1" id="KW-1133">Transmembrane helix</keyword>
<sequence length="111" mass="12904">VIQHAVPDLVPTPEMDAIMEKSAREKFELDASVAFLRYGGTMKDVEHNNGRHFLCALFGFIVFPYTTSYLEMVVLMITIRKYLRSQQNNLRISSKTSKLQQDFFRMQLLQV</sequence>
<proteinExistence type="predicted"/>
<feature type="non-terminal residue" evidence="2">
    <location>
        <position position="111"/>
    </location>
</feature>
<comment type="caution">
    <text evidence="2">The sequence shown here is derived from an EMBL/GenBank/DDBJ whole genome shotgun (WGS) entry which is preliminary data.</text>
</comment>
<keyword evidence="1" id="KW-0812">Transmembrane</keyword>
<feature type="non-terminal residue" evidence="2">
    <location>
        <position position="1"/>
    </location>
</feature>
<dbReference type="AlphaFoldDB" id="A0AAV5VVI4"/>
<organism evidence="2 3">
    <name type="scientific">Pristionchus fissidentatus</name>
    <dbReference type="NCBI Taxonomy" id="1538716"/>
    <lineage>
        <taxon>Eukaryota</taxon>
        <taxon>Metazoa</taxon>
        <taxon>Ecdysozoa</taxon>
        <taxon>Nematoda</taxon>
        <taxon>Chromadorea</taxon>
        <taxon>Rhabditida</taxon>
        <taxon>Rhabditina</taxon>
        <taxon>Diplogasteromorpha</taxon>
        <taxon>Diplogasteroidea</taxon>
        <taxon>Neodiplogasteridae</taxon>
        <taxon>Pristionchus</taxon>
    </lineage>
</organism>
<gene>
    <name evidence="2" type="ORF">PFISCL1PPCAC_13670</name>
</gene>
<dbReference type="Proteomes" id="UP001432322">
    <property type="component" value="Unassembled WGS sequence"/>
</dbReference>
<dbReference type="EMBL" id="BTSY01000004">
    <property type="protein sequence ID" value="GMT22373.1"/>
    <property type="molecule type" value="Genomic_DNA"/>
</dbReference>
<evidence type="ECO:0000313" key="3">
    <source>
        <dbReference type="Proteomes" id="UP001432322"/>
    </source>
</evidence>
<evidence type="ECO:0008006" key="4">
    <source>
        <dbReference type="Google" id="ProtNLM"/>
    </source>
</evidence>
<evidence type="ECO:0000313" key="2">
    <source>
        <dbReference type="EMBL" id="GMT22373.1"/>
    </source>
</evidence>
<reference evidence="2" key="1">
    <citation type="submission" date="2023-10" db="EMBL/GenBank/DDBJ databases">
        <title>Genome assembly of Pristionchus species.</title>
        <authorList>
            <person name="Yoshida K."/>
            <person name="Sommer R.J."/>
        </authorList>
    </citation>
    <scope>NUCLEOTIDE SEQUENCE</scope>
    <source>
        <strain evidence="2">RS5133</strain>
    </source>
</reference>